<proteinExistence type="predicted"/>
<gene>
    <name evidence="1" type="ORF">AN2V17_04100</name>
</gene>
<evidence type="ECO:0000313" key="2">
    <source>
        <dbReference type="Proteomes" id="UP001374599"/>
    </source>
</evidence>
<dbReference type="EMBL" id="BTPU01000005">
    <property type="protein sequence ID" value="GMQ61182.1"/>
    <property type="molecule type" value="Genomic_DNA"/>
</dbReference>
<name>A0ACB5UE15_9FIRM</name>
<evidence type="ECO:0000313" key="1">
    <source>
        <dbReference type="EMBL" id="GMQ61182.1"/>
    </source>
</evidence>
<sequence>MKLICPHCGKEFDYKPKKRKTKTFDIDSKEYELALYLKNSILGSNPYAKVPSDLNKWAIGFDRLLRLDNRQVEATKEIIAYAHSNNFWQGNILSPEAVRRNYDKLTIQMNNSKKPKQGNSNFNNMVDTLQNWG</sequence>
<comment type="caution">
    <text evidence="1">The sequence shown here is derived from an EMBL/GenBank/DDBJ whole genome shotgun (WGS) entry which is preliminary data.</text>
</comment>
<dbReference type="Proteomes" id="UP001374599">
    <property type="component" value="Unassembled WGS sequence"/>
</dbReference>
<accession>A0ACB5UE15</accession>
<keyword evidence="2" id="KW-1185">Reference proteome</keyword>
<reference evidence="1" key="1">
    <citation type="submission" date="2023-09" db="EMBL/GenBank/DDBJ databases">
        <title>Vallitalea sediminicola and Vallitalea maricola sp. nov., anaerobic bacteria isolated from marine sediment.</title>
        <authorList>
            <person name="Hirano S."/>
            <person name="Maeda A."/>
            <person name="Terahara T."/>
            <person name="Mori K."/>
            <person name="Hamada M."/>
            <person name="Matsumoto R."/>
            <person name="Kobayashi T."/>
        </authorList>
    </citation>
    <scope>NUCLEOTIDE SEQUENCE</scope>
    <source>
        <strain evidence="1">AN17-2</strain>
    </source>
</reference>
<protein>
    <submittedName>
        <fullName evidence="1">Uncharacterized protein</fullName>
    </submittedName>
</protein>
<organism evidence="1 2">
    <name type="scientific">Vallitalea maricola</name>
    <dbReference type="NCBI Taxonomy" id="3074433"/>
    <lineage>
        <taxon>Bacteria</taxon>
        <taxon>Bacillati</taxon>
        <taxon>Bacillota</taxon>
        <taxon>Clostridia</taxon>
        <taxon>Lachnospirales</taxon>
        <taxon>Vallitaleaceae</taxon>
        <taxon>Vallitalea</taxon>
    </lineage>
</organism>